<evidence type="ECO:0000313" key="3">
    <source>
        <dbReference type="EMBL" id="MPM51889.1"/>
    </source>
</evidence>
<dbReference type="InterPro" id="IPR010656">
    <property type="entry name" value="DctM"/>
</dbReference>
<protein>
    <recommendedName>
        <fullName evidence="2">TRAP C4-dicarboxylate transport system permease DctM subunit domain-containing protein</fullName>
    </recommendedName>
</protein>
<name>A0A645AFC8_9ZZZZ</name>
<keyword evidence="1" id="KW-1133">Transmembrane helix</keyword>
<dbReference type="EMBL" id="VSSQ01013616">
    <property type="protein sequence ID" value="MPM51889.1"/>
    <property type="molecule type" value="Genomic_DNA"/>
</dbReference>
<reference evidence="3" key="1">
    <citation type="submission" date="2019-08" db="EMBL/GenBank/DDBJ databases">
        <authorList>
            <person name="Kucharzyk K."/>
            <person name="Murdoch R.W."/>
            <person name="Higgins S."/>
            <person name="Loffler F."/>
        </authorList>
    </citation>
    <scope>NUCLEOTIDE SEQUENCE</scope>
</reference>
<sequence length="121" mass="12599">MAVISSALCGMVSGSSVGNTVTTGSVTIPMMKKTGYQPEFAGAVEAASSTGGQIMPPIMGAAAFLMAEYMGVTYGEVALRAILPALLYFAGIYIAVHLEAKRLGLKGIPKSELPKFRILIK</sequence>
<comment type="caution">
    <text evidence="3">The sequence shown here is derived from an EMBL/GenBank/DDBJ whole genome shotgun (WGS) entry which is preliminary data.</text>
</comment>
<keyword evidence="1" id="KW-0812">Transmembrane</keyword>
<dbReference type="PANTHER" id="PTHR43849">
    <property type="entry name" value="BLL3936 PROTEIN"/>
    <property type="match status" value="1"/>
</dbReference>
<keyword evidence="1" id="KW-0472">Membrane</keyword>
<dbReference type="Pfam" id="PF06808">
    <property type="entry name" value="DctM"/>
    <property type="match status" value="1"/>
</dbReference>
<gene>
    <name evidence="3" type="ORF">SDC9_98640</name>
</gene>
<feature type="transmembrane region" description="Helical" evidence="1">
    <location>
        <begin position="77"/>
        <end position="96"/>
    </location>
</feature>
<proteinExistence type="predicted"/>
<feature type="domain" description="TRAP C4-dicarboxylate transport system permease DctM subunit" evidence="2">
    <location>
        <begin position="2"/>
        <end position="117"/>
    </location>
</feature>
<evidence type="ECO:0000256" key="1">
    <source>
        <dbReference type="SAM" id="Phobius"/>
    </source>
</evidence>
<evidence type="ECO:0000259" key="2">
    <source>
        <dbReference type="Pfam" id="PF06808"/>
    </source>
</evidence>
<dbReference type="AlphaFoldDB" id="A0A645AFC8"/>
<dbReference type="PANTHER" id="PTHR43849:SF2">
    <property type="entry name" value="BLL3936 PROTEIN"/>
    <property type="match status" value="1"/>
</dbReference>
<organism evidence="3">
    <name type="scientific">bioreactor metagenome</name>
    <dbReference type="NCBI Taxonomy" id="1076179"/>
    <lineage>
        <taxon>unclassified sequences</taxon>
        <taxon>metagenomes</taxon>
        <taxon>ecological metagenomes</taxon>
    </lineage>
</organism>
<accession>A0A645AFC8</accession>